<keyword evidence="3" id="KW-1185">Reference proteome</keyword>
<accession>A0A9P3FYQ6</accession>
<proteinExistence type="predicted"/>
<name>A0A9P3FYQ6_9APHY</name>
<evidence type="ECO:0000313" key="3">
    <source>
        <dbReference type="Proteomes" id="UP000703269"/>
    </source>
</evidence>
<comment type="caution">
    <text evidence="2">The sequence shown here is derived from an EMBL/GenBank/DDBJ whole genome shotgun (WGS) entry which is preliminary data.</text>
</comment>
<sequence>MYGSLQGYRGKHALRIKPAERSIPSVTRPRLQRMAQHLFTDAHDPLRARASSSGIRKNKKKDHKGKHRCTLPPEDTVFIDISEDEADKETD</sequence>
<feature type="compositionally biased region" description="Acidic residues" evidence="1">
    <location>
        <begin position="81"/>
        <end position="91"/>
    </location>
</feature>
<gene>
    <name evidence="2" type="ORF">PsYK624_017770</name>
</gene>
<dbReference type="AlphaFoldDB" id="A0A9P3FYQ6"/>
<feature type="region of interest" description="Disordered" evidence="1">
    <location>
        <begin position="48"/>
        <end position="91"/>
    </location>
</feature>
<reference evidence="2 3" key="1">
    <citation type="submission" date="2021-08" db="EMBL/GenBank/DDBJ databases">
        <title>Draft Genome Sequence of Phanerochaete sordida strain YK-624.</title>
        <authorList>
            <person name="Mori T."/>
            <person name="Dohra H."/>
            <person name="Suzuki T."/>
            <person name="Kawagishi H."/>
            <person name="Hirai H."/>
        </authorList>
    </citation>
    <scope>NUCLEOTIDE SEQUENCE [LARGE SCALE GENOMIC DNA]</scope>
    <source>
        <strain evidence="2 3">YK-624</strain>
    </source>
</reference>
<organism evidence="2 3">
    <name type="scientific">Phanerochaete sordida</name>
    <dbReference type="NCBI Taxonomy" id="48140"/>
    <lineage>
        <taxon>Eukaryota</taxon>
        <taxon>Fungi</taxon>
        <taxon>Dikarya</taxon>
        <taxon>Basidiomycota</taxon>
        <taxon>Agaricomycotina</taxon>
        <taxon>Agaricomycetes</taxon>
        <taxon>Polyporales</taxon>
        <taxon>Phanerochaetaceae</taxon>
        <taxon>Phanerochaete</taxon>
    </lineage>
</organism>
<evidence type="ECO:0000313" key="2">
    <source>
        <dbReference type="EMBL" id="GJE85698.1"/>
    </source>
</evidence>
<dbReference type="EMBL" id="BPQB01000002">
    <property type="protein sequence ID" value="GJE85698.1"/>
    <property type="molecule type" value="Genomic_DNA"/>
</dbReference>
<feature type="compositionally biased region" description="Basic residues" evidence="1">
    <location>
        <begin position="56"/>
        <end position="69"/>
    </location>
</feature>
<evidence type="ECO:0000256" key="1">
    <source>
        <dbReference type="SAM" id="MobiDB-lite"/>
    </source>
</evidence>
<dbReference type="Proteomes" id="UP000703269">
    <property type="component" value="Unassembled WGS sequence"/>
</dbReference>
<protein>
    <submittedName>
        <fullName evidence="2">Uncharacterized protein</fullName>
    </submittedName>
</protein>